<keyword evidence="2" id="KW-1185">Reference proteome</keyword>
<proteinExistence type="predicted"/>
<comment type="caution">
    <text evidence="1">The sequence shown here is derived from an EMBL/GenBank/DDBJ whole genome shotgun (WGS) entry which is preliminary data.</text>
</comment>
<name>Q1YPA5_9GAMM</name>
<dbReference type="STRING" id="314287.GB2207_07522"/>
<organism evidence="1 2">
    <name type="scientific">gamma proteobacterium HTCC2207</name>
    <dbReference type="NCBI Taxonomy" id="314287"/>
    <lineage>
        <taxon>Bacteria</taxon>
        <taxon>Pseudomonadati</taxon>
        <taxon>Pseudomonadota</taxon>
        <taxon>Gammaproteobacteria</taxon>
        <taxon>Cellvibrionales</taxon>
        <taxon>Porticoccaceae</taxon>
        <taxon>SAR92 clade</taxon>
    </lineage>
</organism>
<dbReference type="HOGENOM" id="CLU_3216688_0_0_6"/>
<evidence type="ECO:0000313" key="1">
    <source>
        <dbReference type="EMBL" id="EAS46029.1"/>
    </source>
</evidence>
<dbReference type="EMBL" id="AAPI01000011">
    <property type="protein sequence ID" value="EAS46029.1"/>
    <property type="molecule type" value="Genomic_DNA"/>
</dbReference>
<reference evidence="1 2" key="1">
    <citation type="submission" date="2006-03" db="EMBL/GenBank/DDBJ databases">
        <authorList>
            <person name="Giovannoni S.J."/>
            <person name="Cho J.-C."/>
            <person name="Ferriera S."/>
            <person name="Johnson J."/>
            <person name="Kravitz S."/>
            <person name="Halpern A."/>
            <person name="Remington K."/>
            <person name="Beeson K."/>
            <person name="Tran B."/>
            <person name="Rogers Y.-H."/>
            <person name="Friedman R."/>
            <person name="Venter J.C."/>
        </authorList>
    </citation>
    <scope>NUCLEOTIDE SEQUENCE [LARGE SCALE GENOMIC DNA]</scope>
    <source>
        <strain evidence="1 2">HTCC2207</strain>
    </source>
</reference>
<sequence>MGFLYQAARMGPRVLGLAGKVMDLLLGSYLLLGDYLLLRGLGGK</sequence>
<evidence type="ECO:0000313" key="2">
    <source>
        <dbReference type="Proteomes" id="UP000005555"/>
    </source>
</evidence>
<dbReference type="Proteomes" id="UP000005555">
    <property type="component" value="Unassembled WGS sequence"/>
</dbReference>
<protein>
    <submittedName>
        <fullName evidence="1">Uncharacterized protein</fullName>
    </submittedName>
</protein>
<gene>
    <name evidence="1" type="ORF">GB2207_07522</name>
</gene>
<accession>Q1YPA5</accession>
<dbReference type="AlphaFoldDB" id="Q1YPA5"/>